<evidence type="ECO:0000256" key="6">
    <source>
        <dbReference type="ARBA" id="ARBA00034754"/>
    </source>
</evidence>
<evidence type="ECO:0000259" key="8">
    <source>
        <dbReference type="Pfam" id="PF21694"/>
    </source>
</evidence>
<dbReference type="NCBIfam" id="TIGR01128">
    <property type="entry name" value="holA"/>
    <property type="match status" value="1"/>
</dbReference>
<organism evidence="9 10">
    <name type="scientific">Nocardioides piscis</name>
    <dbReference type="NCBI Taxonomy" id="2714938"/>
    <lineage>
        <taxon>Bacteria</taxon>
        <taxon>Bacillati</taxon>
        <taxon>Actinomycetota</taxon>
        <taxon>Actinomycetes</taxon>
        <taxon>Propionibacteriales</taxon>
        <taxon>Nocardioidaceae</taxon>
        <taxon>Nocardioides</taxon>
    </lineage>
</organism>
<keyword evidence="2 9" id="KW-0808">Transferase</keyword>
<protein>
    <recommendedName>
        <fullName evidence="1">DNA-directed DNA polymerase</fullName>
        <ecNumber evidence="1">2.7.7.7</ecNumber>
    </recommendedName>
</protein>
<keyword evidence="3 9" id="KW-0548">Nucleotidyltransferase</keyword>
<gene>
    <name evidence="9" type="primary">holA</name>
    <name evidence="9" type="ORF">G7071_11580</name>
</gene>
<dbReference type="PANTHER" id="PTHR34388">
    <property type="entry name" value="DNA POLYMERASE III SUBUNIT DELTA"/>
    <property type="match status" value="1"/>
</dbReference>
<dbReference type="KEGG" id="npi:G7071_11580"/>
<dbReference type="PANTHER" id="PTHR34388:SF1">
    <property type="entry name" value="DNA POLYMERASE III SUBUNIT DELTA"/>
    <property type="match status" value="1"/>
</dbReference>
<evidence type="ECO:0000256" key="2">
    <source>
        <dbReference type="ARBA" id="ARBA00022679"/>
    </source>
</evidence>
<feature type="domain" description="DNA polymerase III delta subunit-like C-terminal" evidence="8">
    <location>
        <begin position="203"/>
        <end position="320"/>
    </location>
</feature>
<keyword evidence="4" id="KW-0235">DNA replication</keyword>
<evidence type="ECO:0000256" key="3">
    <source>
        <dbReference type="ARBA" id="ARBA00022695"/>
    </source>
</evidence>
<dbReference type="GO" id="GO:0003677">
    <property type="term" value="F:DNA binding"/>
    <property type="evidence" value="ECO:0007669"/>
    <property type="project" value="InterPro"/>
</dbReference>
<name>A0A6G7YH72_9ACTN</name>
<dbReference type="Proteomes" id="UP000502035">
    <property type="component" value="Chromosome"/>
</dbReference>
<proteinExistence type="inferred from homology"/>
<sequence>MAAHPTAAQVLGRVVLVTGKEEYLAERTVVGIRAAVRGHDSEAEIAESAASDLTLASLGEMAAPSLFSSTRCVVVRSLEGLPDDCYDGILDYARSPADDVSLVLVHGGGQKGSGLLTKLRKLDSVTEVKSQEIKPSDLPGFVASEVAVHGSRIAADAAAFLVTAVGGDLRSLAAAANQLTHDFPGEPLTLDKVQQYFGGRAEAKSFAVADAAFSGDRALALEELRWAMDGGTASVLVTSAMAGSARSLARFLGAPNGMREADLARELGVPPWKVRQVRSQSRAWSPDAISAALRAIASADADIKGQAHDAAYTLERLVLRVADLRAAR</sequence>
<evidence type="ECO:0000313" key="9">
    <source>
        <dbReference type="EMBL" id="QIK75981.1"/>
    </source>
</evidence>
<dbReference type="GO" id="GO:0009360">
    <property type="term" value="C:DNA polymerase III complex"/>
    <property type="evidence" value="ECO:0007669"/>
    <property type="project" value="TreeGrafter"/>
</dbReference>
<evidence type="ECO:0000256" key="5">
    <source>
        <dbReference type="ARBA" id="ARBA00022932"/>
    </source>
</evidence>
<keyword evidence="10" id="KW-1185">Reference proteome</keyword>
<dbReference type="Gene3D" id="3.40.50.300">
    <property type="entry name" value="P-loop containing nucleotide triphosphate hydrolases"/>
    <property type="match status" value="1"/>
</dbReference>
<keyword evidence="5" id="KW-0239">DNA-directed DNA polymerase</keyword>
<dbReference type="EC" id="2.7.7.7" evidence="1"/>
<dbReference type="Pfam" id="PF21694">
    <property type="entry name" value="DNA_pol3_delta_C"/>
    <property type="match status" value="1"/>
</dbReference>
<dbReference type="SUPFAM" id="SSF52540">
    <property type="entry name" value="P-loop containing nucleoside triphosphate hydrolases"/>
    <property type="match status" value="1"/>
</dbReference>
<accession>A0A6G7YH72</accession>
<dbReference type="EMBL" id="CP049866">
    <property type="protein sequence ID" value="QIK75981.1"/>
    <property type="molecule type" value="Genomic_DNA"/>
</dbReference>
<dbReference type="InterPro" id="IPR008921">
    <property type="entry name" value="DNA_pol3_clamp-load_cplx_C"/>
</dbReference>
<dbReference type="AlphaFoldDB" id="A0A6G7YH72"/>
<dbReference type="Gene3D" id="1.20.272.10">
    <property type="match status" value="1"/>
</dbReference>
<dbReference type="RefSeq" id="WP_166318808.1">
    <property type="nucleotide sequence ID" value="NZ_CP049866.1"/>
</dbReference>
<dbReference type="GO" id="GO:0003887">
    <property type="term" value="F:DNA-directed DNA polymerase activity"/>
    <property type="evidence" value="ECO:0007669"/>
    <property type="project" value="UniProtKB-KW"/>
</dbReference>
<evidence type="ECO:0000256" key="1">
    <source>
        <dbReference type="ARBA" id="ARBA00012417"/>
    </source>
</evidence>
<evidence type="ECO:0000256" key="4">
    <source>
        <dbReference type="ARBA" id="ARBA00022705"/>
    </source>
</evidence>
<reference evidence="9 10" key="1">
    <citation type="submission" date="2020-03" db="EMBL/GenBank/DDBJ databases">
        <title>Nocardioides sp. nov., isolated from fish.</title>
        <authorList>
            <person name="Hyun D.-W."/>
            <person name="Bae J.-W."/>
        </authorList>
    </citation>
    <scope>NUCLEOTIDE SEQUENCE [LARGE SCALE GENOMIC DNA]</scope>
    <source>
        <strain evidence="9 10">HDW12A</strain>
    </source>
</reference>
<evidence type="ECO:0000313" key="10">
    <source>
        <dbReference type="Proteomes" id="UP000502035"/>
    </source>
</evidence>
<dbReference type="Gene3D" id="1.10.8.60">
    <property type="match status" value="1"/>
</dbReference>
<dbReference type="GO" id="GO:0006261">
    <property type="term" value="P:DNA-templated DNA replication"/>
    <property type="evidence" value="ECO:0007669"/>
    <property type="project" value="TreeGrafter"/>
</dbReference>
<evidence type="ECO:0000256" key="7">
    <source>
        <dbReference type="ARBA" id="ARBA00049244"/>
    </source>
</evidence>
<dbReference type="InterPro" id="IPR005790">
    <property type="entry name" value="DNA_polIII_delta"/>
</dbReference>
<comment type="similarity">
    <text evidence="6">Belongs to the DNA polymerase HolA subunit family.</text>
</comment>
<dbReference type="InterPro" id="IPR048466">
    <property type="entry name" value="DNA_pol3_delta-like_C"/>
</dbReference>
<comment type="catalytic activity">
    <reaction evidence="7">
        <text>DNA(n) + a 2'-deoxyribonucleoside 5'-triphosphate = DNA(n+1) + diphosphate</text>
        <dbReference type="Rhea" id="RHEA:22508"/>
        <dbReference type="Rhea" id="RHEA-COMP:17339"/>
        <dbReference type="Rhea" id="RHEA-COMP:17340"/>
        <dbReference type="ChEBI" id="CHEBI:33019"/>
        <dbReference type="ChEBI" id="CHEBI:61560"/>
        <dbReference type="ChEBI" id="CHEBI:173112"/>
        <dbReference type="EC" id="2.7.7.7"/>
    </reaction>
</comment>
<dbReference type="SUPFAM" id="SSF48019">
    <property type="entry name" value="post-AAA+ oligomerization domain-like"/>
    <property type="match status" value="1"/>
</dbReference>
<dbReference type="InterPro" id="IPR027417">
    <property type="entry name" value="P-loop_NTPase"/>
</dbReference>